<dbReference type="InterPro" id="IPR036188">
    <property type="entry name" value="FAD/NAD-bd_sf"/>
</dbReference>
<gene>
    <name evidence="4" type="ORF">GGR91_000389</name>
</gene>
<proteinExistence type="predicted"/>
<feature type="transmembrane region" description="Helical" evidence="3">
    <location>
        <begin position="6"/>
        <end position="28"/>
    </location>
</feature>
<dbReference type="SUPFAM" id="SSF51905">
    <property type="entry name" value="FAD/NAD(P)-binding domain"/>
    <property type="match status" value="1"/>
</dbReference>
<dbReference type="Gene3D" id="3.50.50.60">
    <property type="entry name" value="FAD/NAD(P)-binding domain"/>
    <property type="match status" value="1"/>
</dbReference>
<keyword evidence="4" id="KW-0560">Oxidoreductase</keyword>
<dbReference type="GO" id="GO:0004497">
    <property type="term" value="F:monooxygenase activity"/>
    <property type="evidence" value="ECO:0007669"/>
    <property type="project" value="InterPro"/>
</dbReference>
<feature type="binding site" evidence="2">
    <location>
        <position position="345"/>
    </location>
    <ligand>
        <name>FAD</name>
        <dbReference type="ChEBI" id="CHEBI:57692"/>
    </ligand>
</feature>
<name>A0A840AYS4_9SPHN</name>
<organism evidence="4 5">
    <name type="scientific">Sphingorhabdus rigui</name>
    <dbReference type="NCBI Taxonomy" id="1282858"/>
    <lineage>
        <taxon>Bacteria</taxon>
        <taxon>Pseudomonadati</taxon>
        <taxon>Pseudomonadota</taxon>
        <taxon>Alphaproteobacteria</taxon>
        <taxon>Sphingomonadales</taxon>
        <taxon>Sphingomonadaceae</taxon>
        <taxon>Sphingorhabdus</taxon>
    </lineage>
</organism>
<dbReference type="PANTHER" id="PTHR43747:SF4">
    <property type="entry name" value="FLAVIN-DEPENDENT TRYPTOPHAN HALOGENASE"/>
    <property type="match status" value="1"/>
</dbReference>
<sequence>MAKNDAGSAVAIVIVGGGTAGWLTAAFLQNQLPHTLNRPVEITVIEAEDIPTVGVGEATIPSIRQTLAACGIEEHIFLKTCGATFKHGIEFINWRDDPQLCGANNYFHPFGDQIMVAGKDATWQWLQLPLEQRAPYAEQFSVQAEIARRGQAPKNFSDKPYDGALAYAYHLDAGKLATYLKTHSKARGVCHKVQKVIQIDRDFEDISALHLDNKERIEADLFVDCTGFAARLINSDQQNIFNSLSDTLFVDRAIVTRVPNDSLADVIGYTKSTAQSAGWIWDIALQDRRGVGHVYSSRYIDDDAAKAELAAYVQQPVDMLESRRLDMRIGYHDQQWRGNSVAIGLSSGFLEPLESTGIYLIEMANWAMLEFVPRYLGGSQPQSSYNRILHNHYNNIADFLKMHYCLSNRRDTAFWRDNCDPKTIPPSLQANLATWKTAVPSIYDFHSTTQCFSATNYKFVLYGMGWGKAAIPPSEPSAPIQAMMGELAQRRSKLRDFVLRDTVANSSYFEALQKL</sequence>
<feature type="binding site" evidence="2">
    <location>
        <position position="196"/>
    </location>
    <ligand>
        <name>FAD</name>
        <dbReference type="ChEBI" id="CHEBI:57692"/>
    </ligand>
</feature>
<feature type="binding site" evidence="2">
    <location>
        <begin position="17"/>
        <end position="20"/>
    </location>
    <ligand>
        <name>FAD</name>
        <dbReference type="ChEBI" id="CHEBI:57692"/>
    </ligand>
</feature>
<keyword evidence="3" id="KW-0812">Transmembrane</keyword>
<dbReference type="PIRSF" id="PIRSF011396">
    <property type="entry name" value="Trp_halogenase"/>
    <property type="match status" value="1"/>
</dbReference>
<feature type="binding site" evidence="2">
    <location>
        <position position="358"/>
    </location>
    <ligand>
        <name>FAD</name>
        <dbReference type="ChEBI" id="CHEBI:57692"/>
    </ligand>
</feature>
<evidence type="ECO:0000256" key="2">
    <source>
        <dbReference type="PIRSR" id="PIRSR011396-2"/>
    </source>
</evidence>
<feature type="binding site" evidence="2">
    <location>
        <position position="354"/>
    </location>
    <ligand>
        <name>L-tryptophan</name>
        <dbReference type="ChEBI" id="CHEBI:57912"/>
    </ligand>
</feature>
<feature type="active site" evidence="1">
    <location>
        <position position="86"/>
    </location>
</feature>
<keyword evidence="2" id="KW-0285">Flavoprotein</keyword>
<dbReference type="PANTHER" id="PTHR43747">
    <property type="entry name" value="FAD-BINDING PROTEIN"/>
    <property type="match status" value="1"/>
</dbReference>
<dbReference type="Pfam" id="PF04820">
    <property type="entry name" value="Trp_halogenase"/>
    <property type="match status" value="1"/>
</dbReference>
<reference evidence="4 5" key="1">
    <citation type="submission" date="2020-08" db="EMBL/GenBank/DDBJ databases">
        <title>Genomic Encyclopedia of Type Strains, Phase IV (KMG-IV): sequencing the most valuable type-strain genomes for metagenomic binning, comparative biology and taxonomic classification.</title>
        <authorList>
            <person name="Goeker M."/>
        </authorList>
    </citation>
    <scope>NUCLEOTIDE SEQUENCE [LARGE SCALE GENOMIC DNA]</scope>
    <source>
        <strain evidence="4 5">DSM 29050</strain>
    </source>
</reference>
<protein>
    <submittedName>
        <fullName evidence="4">Tryptophan halogenase</fullName>
        <ecNumber evidence="4">1.14.19.9</ecNumber>
    </submittedName>
</protein>
<dbReference type="RefSeq" id="WP_183939535.1">
    <property type="nucleotide sequence ID" value="NZ_BAABBG010000001.1"/>
</dbReference>
<evidence type="ECO:0000313" key="5">
    <source>
        <dbReference type="Proteomes" id="UP000581447"/>
    </source>
</evidence>
<dbReference type="AlphaFoldDB" id="A0A840AYS4"/>
<dbReference type="InterPro" id="IPR050816">
    <property type="entry name" value="Flavin-dep_Halogenase_NPB"/>
</dbReference>
<evidence type="ECO:0000313" key="4">
    <source>
        <dbReference type="EMBL" id="MBB3942167.1"/>
    </source>
</evidence>
<accession>A0A840AYS4</accession>
<keyword evidence="2" id="KW-0547">Nucleotide-binding</keyword>
<dbReference type="EMBL" id="JACIEA010000001">
    <property type="protein sequence ID" value="MBB3942167.1"/>
    <property type="molecule type" value="Genomic_DNA"/>
</dbReference>
<dbReference type="GO" id="GO:0000166">
    <property type="term" value="F:nucleotide binding"/>
    <property type="evidence" value="ECO:0007669"/>
    <property type="project" value="UniProtKB-KW"/>
</dbReference>
<evidence type="ECO:0000256" key="1">
    <source>
        <dbReference type="PIRSR" id="PIRSR011396-1"/>
    </source>
</evidence>
<keyword evidence="3" id="KW-0472">Membrane</keyword>
<keyword evidence="5" id="KW-1185">Reference proteome</keyword>
<dbReference type="InterPro" id="IPR033856">
    <property type="entry name" value="Trp_halogen"/>
</dbReference>
<keyword evidence="3" id="KW-1133">Transmembrane helix</keyword>
<dbReference type="Proteomes" id="UP000581447">
    <property type="component" value="Unassembled WGS sequence"/>
</dbReference>
<dbReference type="EC" id="1.14.19.9" evidence="4"/>
<feature type="binding site" evidence="2">
    <location>
        <position position="86"/>
    </location>
    <ligand>
        <name>7-chloro-L-tryptophan</name>
        <dbReference type="ChEBI" id="CHEBI:58713"/>
    </ligand>
</feature>
<keyword evidence="2" id="KW-0274">FAD</keyword>
<comment type="caution">
    <text evidence="4">The sequence shown here is derived from an EMBL/GenBank/DDBJ whole genome shotgun (WGS) entry which is preliminary data.</text>
</comment>
<dbReference type="InterPro" id="IPR006905">
    <property type="entry name" value="Flavin_halogenase"/>
</dbReference>
<evidence type="ECO:0000256" key="3">
    <source>
        <dbReference type="SAM" id="Phobius"/>
    </source>
</evidence>